<reference evidence="1 2" key="2">
    <citation type="journal article" date="2017" name="Nature">
        <title>The Apostasia genome and the evolution of orchids.</title>
        <authorList>
            <person name="Zhang G.Q."/>
            <person name="Liu K.W."/>
            <person name="Li Z."/>
            <person name="Lohaus R."/>
            <person name="Hsiao Y.Y."/>
            <person name="Niu S.C."/>
            <person name="Wang J.Y."/>
            <person name="Lin Y.C."/>
            <person name="Xu Q."/>
            <person name="Chen L.J."/>
            <person name="Yoshida K."/>
            <person name="Fujiwara S."/>
            <person name="Wang Z.W."/>
            <person name="Zhang Y.Q."/>
            <person name="Mitsuda N."/>
            <person name="Wang M."/>
            <person name="Liu G.H."/>
            <person name="Pecoraro L."/>
            <person name="Huang H.X."/>
            <person name="Xiao X.J."/>
            <person name="Lin M."/>
            <person name="Wu X.Y."/>
            <person name="Wu W.L."/>
            <person name="Chen Y.Y."/>
            <person name="Chang S.B."/>
            <person name="Sakamoto S."/>
            <person name="Ohme-Takagi M."/>
            <person name="Yagi M."/>
            <person name="Zeng S.J."/>
            <person name="Shen C.Y."/>
            <person name="Yeh C.M."/>
            <person name="Luo Y.B."/>
            <person name="Tsai W.C."/>
            <person name="Van de Peer Y."/>
            <person name="Liu Z.J."/>
        </authorList>
    </citation>
    <scope>NUCLEOTIDE SEQUENCE [LARGE SCALE GENOMIC DNA]</scope>
    <source>
        <tissue evidence="1">The whole plant</tissue>
    </source>
</reference>
<keyword evidence="2" id="KW-1185">Reference proteome</keyword>
<dbReference type="AlphaFoldDB" id="A0A2I0XAG7"/>
<protein>
    <submittedName>
        <fullName evidence="1">Uncharacterized protein</fullName>
    </submittedName>
</protein>
<dbReference type="Proteomes" id="UP000233837">
    <property type="component" value="Unassembled WGS sequence"/>
</dbReference>
<accession>A0A2I0XAG7</accession>
<evidence type="ECO:0000313" key="2">
    <source>
        <dbReference type="Proteomes" id="UP000233837"/>
    </source>
</evidence>
<organism evidence="1 2">
    <name type="scientific">Dendrobium catenatum</name>
    <dbReference type="NCBI Taxonomy" id="906689"/>
    <lineage>
        <taxon>Eukaryota</taxon>
        <taxon>Viridiplantae</taxon>
        <taxon>Streptophyta</taxon>
        <taxon>Embryophyta</taxon>
        <taxon>Tracheophyta</taxon>
        <taxon>Spermatophyta</taxon>
        <taxon>Magnoliopsida</taxon>
        <taxon>Liliopsida</taxon>
        <taxon>Asparagales</taxon>
        <taxon>Orchidaceae</taxon>
        <taxon>Epidendroideae</taxon>
        <taxon>Malaxideae</taxon>
        <taxon>Dendrobiinae</taxon>
        <taxon>Dendrobium</taxon>
    </lineage>
</organism>
<evidence type="ECO:0000313" key="1">
    <source>
        <dbReference type="EMBL" id="PKU84918.1"/>
    </source>
</evidence>
<reference evidence="1 2" key="1">
    <citation type="journal article" date="2016" name="Sci. Rep.">
        <title>The Dendrobium catenatum Lindl. genome sequence provides insights into polysaccharide synthase, floral development and adaptive evolution.</title>
        <authorList>
            <person name="Zhang G.Q."/>
            <person name="Xu Q."/>
            <person name="Bian C."/>
            <person name="Tsai W.C."/>
            <person name="Yeh C.M."/>
            <person name="Liu K.W."/>
            <person name="Yoshida K."/>
            <person name="Zhang L.S."/>
            <person name="Chang S.B."/>
            <person name="Chen F."/>
            <person name="Shi Y."/>
            <person name="Su Y.Y."/>
            <person name="Zhang Y.Q."/>
            <person name="Chen L.J."/>
            <person name="Yin Y."/>
            <person name="Lin M."/>
            <person name="Huang H."/>
            <person name="Deng H."/>
            <person name="Wang Z.W."/>
            <person name="Zhu S.L."/>
            <person name="Zhao X."/>
            <person name="Deng C."/>
            <person name="Niu S.C."/>
            <person name="Huang J."/>
            <person name="Wang M."/>
            <person name="Liu G.H."/>
            <person name="Yang H.J."/>
            <person name="Xiao X.J."/>
            <person name="Hsiao Y.Y."/>
            <person name="Wu W.L."/>
            <person name="Chen Y.Y."/>
            <person name="Mitsuda N."/>
            <person name="Ohme-Takagi M."/>
            <person name="Luo Y.B."/>
            <person name="Van de Peer Y."/>
            <person name="Liu Z.J."/>
        </authorList>
    </citation>
    <scope>NUCLEOTIDE SEQUENCE [LARGE SCALE GENOMIC DNA]</scope>
    <source>
        <tissue evidence="1">The whole plant</tissue>
    </source>
</reference>
<gene>
    <name evidence="1" type="ORF">MA16_Dca019555</name>
</gene>
<dbReference type="EMBL" id="KZ502020">
    <property type="protein sequence ID" value="PKU84918.1"/>
    <property type="molecule type" value="Genomic_DNA"/>
</dbReference>
<sequence length="94" mass="10734">MFSRLHFVGFPRSPYCSSPCPAQSFSHTIAHFDPHAFRVPTPTEHPQLFPIPREHNTPMCLLSSNNSDGTFYIWETNTWTSERWSSTGGYITVS</sequence>
<name>A0A2I0XAG7_9ASPA</name>
<proteinExistence type="predicted"/>